<dbReference type="EMBL" id="BMFG01000001">
    <property type="protein sequence ID" value="GGD14441.1"/>
    <property type="molecule type" value="Genomic_DNA"/>
</dbReference>
<accession>A0A917D9M8</accession>
<evidence type="ECO:0000313" key="3">
    <source>
        <dbReference type="Proteomes" id="UP000625735"/>
    </source>
</evidence>
<feature type="transmembrane region" description="Helical" evidence="1">
    <location>
        <begin position="50"/>
        <end position="68"/>
    </location>
</feature>
<evidence type="ECO:0000256" key="1">
    <source>
        <dbReference type="SAM" id="Phobius"/>
    </source>
</evidence>
<dbReference type="RefSeq" id="WP_188360625.1">
    <property type="nucleotide sequence ID" value="NZ_BMFG01000001.1"/>
</dbReference>
<organism evidence="2 3">
    <name type="scientific">Flavobacterium orientale</name>
    <dbReference type="NCBI Taxonomy" id="1756020"/>
    <lineage>
        <taxon>Bacteria</taxon>
        <taxon>Pseudomonadati</taxon>
        <taxon>Bacteroidota</taxon>
        <taxon>Flavobacteriia</taxon>
        <taxon>Flavobacteriales</taxon>
        <taxon>Flavobacteriaceae</taxon>
        <taxon>Flavobacterium</taxon>
    </lineage>
</organism>
<gene>
    <name evidence="2" type="ORF">GCM10011343_01890</name>
</gene>
<keyword evidence="1" id="KW-0472">Membrane</keyword>
<keyword evidence="1" id="KW-0812">Transmembrane</keyword>
<reference evidence="2" key="2">
    <citation type="submission" date="2020-09" db="EMBL/GenBank/DDBJ databases">
        <authorList>
            <person name="Sun Q."/>
            <person name="Zhou Y."/>
        </authorList>
    </citation>
    <scope>NUCLEOTIDE SEQUENCE</scope>
    <source>
        <strain evidence="2">CGMCC 1.12506</strain>
    </source>
</reference>
<reference evidence="2" key="1">
    <citation type="journal article" date="2014" name="Int. J. Syst. Evol. Microbiol.">
        <title>Complete genome sequence of Corynebacterium casei LMG S-19264T (=DSM 44701T), isolated from a smear-ripened cheese.</title>
        <authorList>
            <consortium name="US DOE Joint Genome Institute (JGI-PGF)"/>
            <person name="Walter F."/>
            <person name="Albersmeier A."/>
            <person name="Kalinowski J."/>
            <person name="Ruckert C."/>
        </authorList>
    </citation>
    <scope>NUCLEOTIDE SEQUENCE</scope>
    <source>
        <strain evidence="2">CGMCC 1.12506</strain>
    </source>
</reference>
<dbReference type="Proteomes" id="UP000625735">
    <property type="component" value="Unassembled WGS sequence"/>
</dbReference>
<evidence type="ECO:0000313" key="2">
    <source>
        <dbReference type="EMBL" id="GGD14441.1"/>
    </source>
</evidence>
<proteinExistence type="predicted"/>
<dbReference type="AlphaFoldDB" id="A0A917D9M8"/>
<name>A0A917D9M8_9FLAO</name>
<protein>
    <submittedName>
        <fullName evidence="2">Uncharacterized protein</fullName>
    </submittedName>
</protein>
<comment type="caution">
    <text evidence="2">The sequence shown here is derived from an EMBL/GenBank/DDBJ whole genome shotgun (WGS) entry which is preliminary data.</text>
</comment>
<keyword evidence="1" id="KW-1133">Transmembrane helix</keyword>
<sequence length="111" mass="13764">MIVVVFKYLTPKRFRGITLFPFVVLKSKLDKQNLVLLHHERIHLRQQLELLVVPFFIWYGIEFLIRLFQTRSRIKAYRMISFEQEAYENENDLDYLKKRSFWNFLNYLNFK</sequence>
<keyword evidence="3" id="KW-1185">Reference proteome</keyword>